<feature type="region of interest" description="Disordered" evidence="1">
    <location>
        <begin position="1"/>
        <end position="51"/>
    </location>
</feature>
<organism evidence="2 3">
    <name type="scientific">Thalassiosira oceanica</name>
    <name type="common">Marine diatom</name>
    <dbReference type="NCBI Taxonomy" id="159749"/>
    <lineage>
        <taxon>Eukaryota</taxon>
        <taxon>Sar</taxon>
        <taxon>Stramenopiles</taxon>
        <taxon>Ochrophyta</taxon>
        <taxon>Bacillariophyta</taxon>
        <taxon>Coscinodiscophyceae</taxon>
        <taxon>Thalassiosirophycidae</taxon>
        <taxon>Thalassiosirales</taxon>
        <taxon>Thalassiosiraceae</taxon>
        <taxon>Thalassiosira</taxon>
    </lineage>
</organism>
<feature type="non-terminal residue" evidence="2">
    <location>
        <position position="51"/>
    </location>
</feature>
<keyword evidence="3" id="KW-1185">Reference proteome</keyword>
<protein>
    <submittedName>
        <fullName evidence="2">Uncharacterized protein</fullName>
    </submittedName>
</protein>
<dbReference type="AlphaFoldDB" id="K0SHX1"/>
<name>K0SHX1_THAOC</name>
<gene>
    <name evidence="2" type="ORF">THAOC_18997</name>
</gene>
<dbReference type="EMBL" id="AGNL01020857">
    <property type="protein sequence ID" value="EJK60611.1"/>
    <property type="molecule type" value="Genomic_DNA"/>
</dbReference>
<accession>K0SHX1</accession>
<evidence type="ECO:0000313" key="2">
    <source>
        <dbReference type="EMBL" id="EJK60611.1"/>
    </source>
</evidence>
<reference evidence="2 3" key="1">
    <citation type="journal article" date="2012" name="Genome Biol.">
        <title>Genome and low-iron response of an oceanic diatom adapted to chronic iron limitation.</title>
        <authorList>
            <person name="Lommer M."/>
            <person name="Specht M."/>
            <person name="Roy A.S."/>
            <person name="Kraemer L."/>
            <person name="Andreson R."/>
            <person name="Gutowska M.A."/>
            <person name="Wolf J."/>
            <person name="Bergner S.V."/>
            <person name="Schilhabel M.B."/>
            <person name="Klostermeier U.C."/>
            <person name="Beiko R.G."/>
            <person name="Rosenstiel P."/>
            <person name="Hippler M."/>
            <person name="Laroche J."/>
        </authorList>
    </citation>
    <scope>NUCLEOTIDE SEQUENCE [LARGE SCALE GENOMIC DNA]</scope>
    <source>
        <strain evidence="2 3">CCMP1005</strain>
    </source>
</reference>
<feature type="compositionally biased region" description="Basic and acidic residues" evidence="1">
    <location>
        <begin position="20"/>
        <end position="34"/>
    </location>
</feature>
<sequence length="51" mass="5407">MLTDGVTNKSGCAQSNRLNLKAEELKEGVKKSPSDDTVAGDGRTTQQCQPV</sequence>
<proteinExistence type="predicted"/>
<evidence type="ECO:0000256" key="1">
    <source>
        <dbReference type="SAM" id="MobiDB-lite"/>
    </source>
</evidence>
<dbReference type="Proteomes" id="UP000266841">
    <property type="component" value="Unassembled WGS sequence"/>
</dbReference>
<feature type="compositionally biased region" description="Polar residues" evidence="1">
    <location>
        <begin position="1"/>
        <end position="18"/>
    </location>
</feature>
<evidence type="ECO:0000313" key="3">
    <source>
        <dbReference type="Proteomes" id="UP000266841"/>
    </source>
</evidence>
<comment type="caution">
    <text evidence="2">The sequence shown here is derived from an EMBL/GenBank/DDBJ whole genome shotgun (WGS) entry which is preliminary data.</text>
</comment>